<organism evidence="2 3">
    <name type="scientific">Pseudothauera nasutitermitis</name>
    <dbReference type="NCBI Taxonomy" id="2565930"/>
    <lineage>
        <taxon>Bacteria</taxon>
        <taxon>Pseudomonadati</taxon>
        <taxon>Pseudomonadota</taxon>
        <taxon>Betaproteobacteria</taxon>
        <taxon>Rhodocyclales</taxon>
        <taxon>Zoogloeaceae</taxon>
        <taxon>Pseudothauera</taxon>
    </lineage>
</organism>
<dbReference type="InterPro" id="IPR025746">
    <property type="entry name" value="PilX_N_dom"/>
</dbReference>
<dbReference type="OrthoDB" id="5801860at2"/>
<dbReference type="Pfam" id="PF14341">
    <property type="entry name" value="PilX_N"/>
    <property type="match status" value="1"/>
</dbReference>
<dbReference type="Proteomes" id="UP000308430">
    <property type="component" value="Unassembled WGS sequence"/>
</dbReference>
<protein>
    <submittedName>
        <fullName evidence="2">Pilus assembly protein</fullName>
    </submittedName>
</protein>
<name>A0A4S4B1B9_9RHOO</name>
<evidence type="ECO:0000313" key="3">
    <source>
        <dbReference type="Proteomes" id="UP000308430"/>
    </source>
</evidence>
<dbReference type="EMBL" id="SSOC01000003">
    <property type="protein sequence ID" value="THF65892.1"/>
    <property type="molecule type" value="Genomic_DNA"/>
</dbReference>
<evidence type="ECO:0000313" key="2">
    <source>
        <dbReference type="EMBL" id="THF65892.1"/>
    </source>
</evidence>
<comment type="caution">
    <text evidence="2">The sequence shown here is derived from an EMBL/GenBank/DDBJ whole genome shotgun (WGS) entry which is preliminary data.</text>
</comment>
<proteinExistence type="predicted"/>
<reference evidence="2 3" key="1">
    <citation type="submission" date="2019-04" db="EMBL/GenBank/DDBJ databases">
        <title>Azoarcus nasutitermitis sp. nov. isolated from termite nest.</title>
        <authorList>
            <person name="Lin S.-Y."/>
            <person name="Hameed A."/>
            <person name="Hsu Y.-H."/>
            <person name="Young C.-C."/>
        </authorList>
    </citation>
    <scope>NUCLEOTIDE SEQUENCE [LARGE SCALE GENOMIC DNA]</scope>
    <source>
        <strain evidence="2 3">CC-YHH838</strain>
    </source>
</reference>
<feature type="domain" description="Type 4 fimbrial biogenesis protein PilX N-terminal" evidence="1">
    <location>
        <begin position="9"/>
        <end position="59"/>
    </location>
</feature>
<sequence length="160" mass="17509">MRLSSSAQRGIALIVALIILVVLTLLGLSSVRTVTMEERMTANTFDRALAFQAAEAALRLGEADARNDVYDDVNWQAVDVGALLLAAGNAGNATPPANLTYRVEWLDSEDDEHDGYFPCSGDIRQGNTEEANCKRYRITARSSDNDRASVELQTIYVTRP</sequence>
<gene>
    <name evidence="2" type="ORF">E6C76_10160</name>
</gene>
<keyword evidence="3" id="KW-1185">Reference proteome</keyword>
<accession>A0A4S4B1B9</accession>
<dbReference type="RefSeq" id="WP_136348098.1">
    <property type="nucleotide sequence ID" value="NZ_SSOC01000003.1"/>
</dbReference>
<evidence type="ECO:0000259" key="1">
    <source>
        <dbReference type="Pfam" id="PF14341"/>
    </source>
</evidence>
<dbReference type="AlphaFoldDB" id="A0A4S4B1B9"/>